<dbReference type="SUPFAM" id="SSF56672">
    <property type="entry name" value="DNA/RNA polymerases"/>
    <property type="match status" value="1"/>
</dbReference>
<dbReference type="AlphaFoldDB" id="A0AAU9VV73"/>
<organism evidence="1 2">
    <name type="scientific">Pocillopora meandrina</name>
    <dbReference type="NCBI Taxonomy" id="46732"/>
    <lineage>
        <taxon>Eukaryota</taxon>
        <taxon>Metazoa</taxon>
        <taxon>Cnidaria</taxon>
        <taxon>Anthozoa</taxon>
        <taxon>Hexacorallia</taxon>
        <taxon>Scleractinia</taxon>
        <taxon>Astrocoeniina</taxon>
        <taxon>Pocilloporidae</taxon>
        <taxon>Pocillopora</taxon>
    </lineage>
</organism>
<keyword evidence="2" id="KW-1185">Reference proteome</keyword>
<evidence type="ECO:0000313" key="1">
    <source>
        <dbReference type="EMBL" id="CAH3036546.1"/>
    </source>
</evidence>
<protein>
    <recommendedName>
        <fullName evidence="3">DNA-directed DNA polymerase</fullName>
    </recommendedName>
</protein>
<name>A0AAU9VV73_9CNID</name>
<dbReference type="InterPro" id="IPR043502">
    <property type="entry name" value="DNA/RNA_pol_sf"/>
</dbReference>
<dbReference type="EMBL" id="CALNXJ010000003">
    <property type="protein sequence ID" value="CAH3036546.1"/>
    <property type="molecule type" value="Genomic_DNA"/>
</dbReference>
<evidence type="ECO:0008006" key="3">
    <source>
        <dbReference type="Google" id="ProtNLM"/>
    </source>
</evidence>
<dbReference type="Proteomes" id="UP001159428">
    <property type="component" value="Unassembled WGS sequence"/>
</dbReference>
<proteinExistence type="predicted"/>
<dbReference type="PANTHER" id="PTHR31511:SF12">
    <property type="entry name" value="RHO TERMINATION FACTOR N-TERMINAL DOMAIN-CONTAINING PROTEIN"/>
    <property type="match status" value="1"/>
</dbReference>
<accession>A0AAU9VV73</accession>
<gene>
    <name evidence="1" type="ORF">PMEA_00016956</name>
</gene>
<evidence type="ECO:0000313" key="2">
    <source>
        <dbReference type="Proteomes" id="UP001159428"/>
    </source>
</evidence>
<comment type="caution">
    <text evidence="1">The sequence shown here is derived from an EMBL/GenBank/DDBJ whole genome shotgun (WGS) entry which is preliminary data.</text>
</comment>
<dbReference type="PANTHER" id="PTHR31511">
    <property type="entry name" value="PROTEIN CBG23764"/>
    <property type="match status" value="1"/>
</dbReference>
<sequence>MMKQRQRKTTSLNANNIYGWAMCKPLPIRGFEYMPDFDNWRNIPCILEVDLEHPKEPHDSLNDYPLALQGLMINKVEKLVLNLNDKEKYVIHHKNLKQYLYLSLRIKNIHCGISFKKGFFELMNNSVFGKTMENIRNRVDVRLVSKRKEAQRLSAKPNFKQLTIFNEDLIAIHMKRTKLVFDKPVYCGMSIFDIRKRLLYDSYYN</sequence>
<reference evidence="1 2" key="1">
    <citation type="submission" date="2022-05" db="EMBL/GenBank/DDBJ databases">
        <authorList>
            <consortium name="Genoscope - CEA"/>
            <person name="William W."/>
        </authorList>
    </citation>
    <scope>NUCLEOTIDE SEQUENCE [LARGE SCALE GENOMIC DNA]</scope>
</reference>